<evidence type="ECO:0000313" key="6">
    <source>
        <dbReference type="EMBL" id="KKY29194.1"/>
    </source>
</evidence>
<comment type="subcellular location">
    <subcellularLocation>
        <location evidence="1">Membrane</location>
        <topology evidence="1">Multi-pass membrane protein</topology>
    </subcellularLocation>
</comment>
<feature type="transmembrane region" description="Helical" evidence="5">
    <location>
        <begin position="196"/>
        <end position="215"/>
    </location>
</feature>
<dbReference type="EMBL" id="LCWF01000002">
    <property type="protein sequence ID" value="KKY29194.1"/>
    <property type="molecule type" value="Genomic_DNA"/>
</dbReference>
<sequence>MAEQVLAEELHTELIPGTEVMRDVGDVHFVHGPKSGAVLIPHPSEDPADPLNWTLPWKYLAVVAQTLFTWTAVASALSMAPMFPLLGAEFGLDETQESLLTGVCVLALGYANFIIVPLSNIFGRRMTSLLLCVFSIGTCIWEAEAKSYNSLLAARVLNGFGTATSESLMVQVVADIFFLHERGFWAGIYLYGWRSFFWLSLALSCVNLLALVFVFPETKFARSEPPIQHEGHIKEAVDVAPPEKDTSSQHEYGTRLPVSQVGKGRPSKSQYKLWQQPDPAWKSFLIRDIVAPVPAFFIPIILWAALNVAGPANLLLLWNLTESSVLSSPPYNFSVSAVGYANFAFVVGGLIGLATAGPLSDKVAERATRRNNGIREAEMRLPALIPFFVTSVIGIVIGSCAIQYKWHWAYILVIGYGLTGLCVTSVPTIAIAYAVDCYKPISGEIMVVATVIKNTCGFAMSYWVTPLNEREGFIAPGMVEFALTIGPILLGLPLYFWGKKLRHLTRNSPVHRWETKI</sequence>
<feature type="transmembrane region" description="Helical" evidence="5">
    <location>
        <begin position="59"/>
        <end position="79"/>
    </location>
</feature>
<dbReference type="InterPro" id="IPR011701">
    <property type="entry name" value="MFS"/>
</dbReference>
<feature type="transmembrane region" description="Helical" evidence="5">
    <location>
        <begin position="477"/>
        <end position="497"/>
    </location>
</feature>
<dbReference type="InterPro" id="IPR036259">
    <property type="entry name" value="MFS_trans_sf"/>
</dbReference>
<name>A0A0G2F4L9_PHACM</name>
<keyword evidence="4 5" id="KW-0472">Membrane</keyword>
<comment type="caution">
    <text evidence="6">The sequence shown here is derived from an EMBL/GenBank/DDBJ whole genome shotgun (WGS) entry which is preliminary data.</text>
</comment>
<proteinExistence type="predicted"/>
<gene>
    <name evidence="6" type="ORF">UCRPC4_g00100</name>
</gene>
<dbReference type="GO" id="GO:0005886">
    <property type="term" value="C:plasma membrane"/>
    <property type="evidence" value="ECO:0007669"/>
    <property type="project" value="TreeGrafter"/>
</dbReference>
<dbReference type="GO" id="GO:0022857">
    <property type="term" value="F:transmembrane transporter activity"/>
    <property type="evidence" value="ECO:0007669"/>
    <property type="project" value="InterPro"/>
</dbReference>
<dbReference type="Gene3D" id="1.20.1250.20">
    <property type="entry name" value="MFS general substrate transporter like domains"/>
    <property type="match status" value="1"/>
</dbReference>
<dbReference type="PANTHER" id="PTHR23502:SF149">
    <property type="entry name" value="TRANSPORTER, PUTATIVE-RELATED"/>
    <property type="match status" value="1"/>
</dbReference>
<dbReference type="Pfam" id="PF07690">
    <property type="entry name" value="MFS_1"/>
    <property type="match status" value="1"/>
</dbReference>
<evidence type="ECO:0000313" key="7">
    <source>
        <dbReference type="Proteomes" id="UP000053317"/>
    </source>
</evidence>
<feature type="transmembrane region" description="Helical" evidence="5">
    <location>
        <begin position="445"/>
        <end position="465"/>
    </location>
</feature>
<feature type="transmembrane region" description="Helical" evidence="5">
    <location>
        <begin position="295"/>
        <end position="318"/>
    </location>
</feature>
<feature type="transmembrane region" description="Helical" evidence="5">
    <location>
        <begin position="99"/>
        <end position="119"/>
    </location>
</feature>
<dbReference type="PANTHER" id="PTHR23502">
    <property type="entry name" value="MAJOR FACILITATOR SUPERFAMILY"/>
    <property type="match status" value="1"/>
</dbReference>
<dbReference type="SUPFAM" id="SSF103473">
    <property type="entry name" value="MFS general substrate transporter"/>
    <property type="match status" value="1"/>
</dbReference>
<keyword evidence="3 5" id="KW-1133">Transmembrane helix</keyword>
<feature type="transmembrane region" description="Helical" evidence="5">
    <location>
        <begin position="410"/>
        <end position="433"/>
    </location>
</feature>
<organism evidence="6 7">
    <name type="scientific">Phaeomoniella chlamydospora</name>
    <name type="common">Phaeoacremonium chlamydosporum</name>
    <dbReference type="NCBI Taxonomy" id="158046"/>
    <lineage>
        <taxon>Eukaryota</taxon>
        <taxon>Fungi</taxon>
        <taxon>Dikarya</taxon>
        <taxon>Ascomycota</taxon>
        <taxon>Pezizomycotina</taxon>
        <taxon>Eurotiomycetes</taxon>
        <taxon>Chaetothyriomycetidae</taxon>
        <taxon>Phaeomoniellales</taxon>
        <taxon>Phaeomoniellaceae</taxon>
        <taxon>Phaeomoniella</taxon>
    </lineage>
</organism>
<dbReference type="Proteomes" id="UP000053317">
    <property type="component" value="Unassembled WGS sequence"/>
</dbReference>
<evidence type="ECO:0000256" key="2">
    <source>
        <dbReference type="ARBA" id="ARBA00022692"/>
    </source>
</evidence>
<keyword evidence="7" id="KW-1185">Reference proteome</keyword>
<keyword evidence="2 5" id="KW-0812">Transmembrane</keyword>
<protein>
    <submittedName>
        <fullName evidence="6">Putative mfs transporter</fullName>
    </submittedName>
</protein>
<dbReference type="OrthoDB" id="5215911at2759"/>
<feature type="transmembrane region" description="Helical" evidence="5">
    <location>
        <begin position="381"/>
        <end position="404"/>
    </location>
</feature>
<reference evidence="6 7" key="2">
    <citation type="submission" date="2015-05" db="EMBL/GenBank/DDBJ databases">
        <authorList>
            <person name="Morales-Cruz A."/>
            <person name="Amrine K.C."/>
            <person name="Cantu D."/>
        </authorList>
    </citation>
    <scope>NUCLEOTIDE SEQUENCE [LARGE SCALE GENOMIC DNA]</scope>
    <source>
        <strain evidence="6">UCRPC4</strain>
    </source>
</reference>
<feature type="transmembrane region" description="Helical" evidence="5">
    <location>
        <begin position="338"/>
        <end position="360"/>
    </location>
</feature>
<accession>A0A0G2F4L9</accession>
<reference evidence="6 7" key="1">
    <citation type="submission" date="2015-05" db="EMBL/GenBank/DDBJ databases">
        <title>Distinctive expansion of gene families associated with plant cell wall degradation and secondary metabolism in the genomes of grapevine trunk pathogens.</title>
        <authorList>
            <person name="Lawrence D.P."/>
            <person name="Travadon R."/>
            <person name="Rolshausen P.E."/>
            <person name="Baumgartner K."/>
        </authorList>
    </citation>
    <scope>NUCLEOTIDE SEQUENCE [LARGE SCALE GENOMIC DNA]</scope>
    <source>
        <strain evidence="6">UCRPC4</strain>
    </source>
</reference>
<evidence type="ECO:0000256" key="3">
    <source>
        <dbReference type="ARBA" id="ARBA00022989"/>
    </source>
</evidence>
<evidence type="ECO:0000256" key="5">
    <source>
        <dbReference type="SAM" id="Phobius"/>
    </source>
</evidence>
<evidence type="ECO:0000256" key="1">
    <source>
        <dbReference type="ARBA" id="ARBA00004141"/>
    </source>
</evidence>
<dbReference type="AlphaFoldDB" id="A0A0G2F4L9"/>
<evidence type="ECO:0000256" key="4">
    <source>
        <dbReference type="ARBA" id="ARBA00023136"/>
    </source>
</evidence>